<keyword evidence="4 6" id="KW-0129">CBS domain</keyword>
<evidence type="ECO:0000256" key="6">
    <source>
        <dbReference type="PROSITE-ProRule" id="PRU00703"/>
    </source>
</evidence>
<dbReference type="GO" id="GO:0015108">
    <property type="term" value="F:chloride transmembrane transporter activity"/>
    <property type="evidence" value="ECO:0007669"/>
    <property type="project" value="TreeGrafter"/>
</dbReference>
<organism evidence="8 9">
    <name type="scientific">Apatococcus fuscideae</name>
    <dbReference type="NCBI Taxonomy" id="2026836"/>
    <lineage>
        <taxon>Eukaryota</taxon>
        <taxon>Viridiplantae</taxon>
        <taxon>Chlorophyta</taxon>
        <taxon>core chlorophytes</taxon>
        <taxon>Trebouxiophyceae</taxon>
        <taxon>Chlorellales</taxon>
        <taxon>Chlorellaceae</taxon>
        <taxon>Apatococcus</taxon>
    </lineage>
</organism>
<dbReference type="InterPro" id="IPR046342">
    <property type="entry name" value="CBS_dom_sf"/>
</dbReference>
<name>A0AAW1T5I5_9CHLO</name>
<gene>
    <name evidence="8" type="ORF">WJX84_001598</name>
</gene>
<dbReference type="AlphaFoldDB" id="A0AAW1T5I5"/>
<dbReference type="Pfam" id="PF00571">
    <property type="entry name" value="CBS"/>
    <property type="match status" value="1"/>
</dbReference>
<dbReference type="Proteomes" id="UP001485043">
    <property type="component" value="Unassembled WGS sequence"/>
</dbReference>
<evidence type="ECO:0000256" key="1">
    <source>
        <dbReference type="ARBA" id="ARBA00022448"/>
    </source>
</evidence>
<dbReference type="PANTHER" id="PTHR11689:SF136">
    <property type="entry name" value="H(+)_CL(-) EXCHANGE TRANSPORTER 7"/>
    <property type="match status" value="1"/>
</dbReference>
<dbReference type="EMBL" id="JALJOV010000371">
    <property type="protein sequence ID" value="KAK9864292.1"/>
    <property type="molecule type" value="Genomic_DNA"/>
</dbReference>
<evidence type="ECO:0000256" key="5">
    <source>
        <dbReference type="ARBA" id="ARBA00023214"/>
    </source>
</evidence>
<dbReference type="SUPFAM" id="SSF54631">
    <property type="entry name" value="CBS-domain pair"/>
    <property type="match status" value="1"/>
</dbReference>
<reference evidence="8 9" key="1">
    <citation type="journal article" date="2024" name="Nat. Commun.">
        <title>Phylogenomics reveals the evolutionary origins of lichenization in chlorophyte algae.</title>
        <authorList>
            <person name="Puginier C."/>
            <person name="Libourel C."/>
            <person name="Otte J."/>
            <person name="Skaloud P."/>
            <person name="Haon M."/>
            <person name="Grisel S."/>
            <person name="Petersen M."/>
            <person name="Berrin J.G."/>
            <person name="Delaux P.M."/>
            <person name="Dal Grande F."/>
            <person name="Keller J."/>
        </authorList>
    </citation>
    <scope>NUCLEOTIDE SEQUENCE [LARGE SCALE GENOMIC DNA]</scope>
    <source>
        <strain evidence="8 9">SAG 2523</strain>
    </source>
</reference>
<keyword evidence="5" id="KW-0868">Chloride</keyword>
<comment type="caution">
    <text evidence="8">The sequence shown here is derived from an EMBL/GenBank/DDBJ whole genome shotgun (WGS) entry which is preliminary data.</text>
</comment>
<dbReference type="InterPro" id="IPR051280">
    <property type="entry name" value="Cl-channel/antiporter"/>
</dbReference>
<accession>A0AAW1T5I5</accession>
<feature type="domain" description="CBS" evidence="7">
    <location>
        <begin position="196"/>
        <end position="254"/>
    </location>
</feature>
<proteinExistence type="predicted"/>
<keyword evidence="9" id="KW-1185">Reference proteome</keyword>
<evidence type="ECO:0000259" key="7">
    <source>
        <dbReference type="PROSITE" id="PS51371"/>
    </source>
</evidence>
<dbReference type="InterPro" id="IPR000644">
    <property type="entry name" value="CBS_dom"/>
</dbReference>
<dbReference type="PANTHER" id="PTHR11689">
    <property type="entry name" value="CHLORIDE CHANNEL PROTEIN CLC FAMILY MEMBER"/>
    <property type="match status" value="1"/>
</dbReference>
<keyword evidence="2" id="KW-0677">Repeat</keyword>
<keyword evidence="3" id="KW-0406">Ion transport</keyword>
<dbReference type="Gene3D" id="1.10.3080.10">
    <property type="entry name" value="Clc chloride channel"/>
    <property type="match status" value="1"/>
</dbReference>
<dbReference type="PROSITE" id="PS51371">
    <property type="entry name" value="CBS"/>
    <property type="match status" value="1"/>
</dbReference>
<dbReference type="Gene3D" id="3.10.580.10">
    <property type="entry name" value="CBS-domain"/>
    <property type="match status" value="1"/>
</dbReference>
<evidence type="ECO:0000313" key="8">
    <source>
        <dbReference type="EMBL" id="KAK9864292.1"/>
    </source>
</evidence>
<evidence type="ECO:0000256" key="4">
    <source>
        <dbReference type="ARBA" id="ARBA00023122"/>
    </source>
</evidence>
<sequence>MESNGSLQLIVPIMVAVFAAKMTGDALCLGFYEVQIKMRGAPTLLEPNLNAHQAMVSDKLHVHELMTTQLLALAPVGKVKDVVNVLQQCQHQAFPVTPDVKGAWQAGEAFPLHGMLRRTLLLRLLKHRVGMFHWDGRGPIPLSSSQVAHDQQARLKVLEKLEQIPLKIRAFVDQDQIFKDMTEEEMDMHMDLRPYMQRVPFLVHANASLSRAYRLFRTMGLHTLYVGQAKPLVMGVITRKDIIEENAELVLGKKAHEGVMLEGALANSPRPAPVPFIPETSGYAEYTAPPPGLDSIREEPAAIELGGSHHGPDDSVGLLSAARVVMRTLSSKRPGSPLSPNS</sequence>
<keyword evidence="1" id="KW-0813">Transport</keyword>
<evidence type="ECO:0000256" key="3">
    <source>
        <dbReference type="ARBA" id="ARBA00023065"/>
    </source>
</evidence>
<protein>
    <recommendedName>
        <fullName evidence="7">CBS domain-containing protein</fullName>
    </recommendedName>
</protein>
<evidence type="ECO:0000256" key="2">
    <source>
        <dbReference type="ARBA" id="ARBA00022737"/>
    </source>
</evidence>
<evidence type="ECO:0000313" key="9">
    <source>
        <dbReference type="Proteomes" id="UP001485043"/>
    </source>
</evidence>